<comment type="caution">
    <text evidence="5">The sequence shown here is derived from an EMBL/GenBank/DDBJ whole genome shotgun (WGS) entry which is preliminary data.</text>
</comment>
<dbReference type="InterPro" id="IPR001173">
    <property type="entry name" value="Glyco_trans_2-like"/>
</dbReference>
<dbReference type="InterPro" id="IPR050834">
    <property type="entry name" value="Glycosyltransf_2"/>
</dbReference>
<evidence type="ECO:0000313" key="6">
    <source>
        <dbReference type="Proteomes" id="UP000528734"/>
    </source>
</evidence>
<dbReference type="PANTHER" id="PTHR43685">
    <property type="entry name" value="GLYCOSYLTRANSFERASE"/>
    <property type="match status" value="1"/>
</dbReference>
<evidence type="ECO:0000256" key="3">
    <source>
        <dbReference type="ARBA" id="ARBA00022679"/>
    </source>
</evidence>
<dbReference type="PANTHER" id="PTHR43685:SF5">
    <property type="entry name" value="GLYCOSYLTRANSFERASE EPSE-RELATED"/>
    <property type="match status" value="1"/>
</dbReference>
<evidence type="ECO:0000256" key="1">
    <source>
        <dbReference type="ARBA" id="ARBA00006739"/>
    </source>
</evidence>
<protein>
    <submittedName>
        <fullName evidence="5">Glycosyltransferase</fullName>
    </submittedName>
</protein>
<gene>
    <name evidence="5" type="ORF">HCN50_15755</name>
</gene>
<keyword evidence="6" id="KW-1185">Reference proteome</keyword>
<dbReference type="Pfam" id="PF00535">
    <property type="entry name" value="Glycos_transf_2"/>
    <property type="match status" value="1"/>
</dbReference>
<evidence type="ECO:0000259" key="4">
    <source>
        <dbReference type="Pfam" id="PF00535"/>
    </source>
</evidence>
<organism evidence="5 6">
    <name type="scientific">Bradyrhizobium archetypum</name>
    <dbReference type="NCBI Taxonomy" id="2721160"/>
    <lineage>
        <taxon>Bacteria</taxon>
        <taxon>Pseudomonadati</taxon>
        <taxon>Pseudomonadota</taxon>
        <taxon>Alphaproteobacteria</taxon>
        <taxon>Hyphomicrobiales</taxon>
        <taxon>Nitrobacteraceae</taxon>
        <taxon>Bradyrhizobium</taxon>
    </lineage>
</organism>
<sequence>MVSVSCVLPVFNGANFLGEAIRSVLDQTFSDFELIVVDDGSTDNSAEIAASFQDSRITILKRTNAGIVAALNAGLQVARGKYIARMDADDISVPNRFEKQVEYLELHPACVLVGGLAQGFDEQGKEGFTTGGRHTQTDLSCFPPKVAVSLHPLIMIRADILRSIGGYRAHFKHAEDYDLYLRLAIYGSIDNPSELMLFYRRHASAMSIQNLAEQERNAALSEAIAIAELRHGSVLLEDVEGTARAVWPASLFEPYVRFRIWRRNLVAGGEINWRVFLGVVLNLSPGTIFSSSYFGLRVRACGSLIKLLVGRYKVQLQKGRGRRPS</sequence>
<comment type="similarity">
    <text evidence="1">Belongs to the glycosyltransferase 2 family.</text>
</comment>
<dbReference type="EMBL" id="JAAVLW010000004">
    <property type="protein sequence ID" value="NOJ47687.1"/>
    <property type="molecule type" value="Genomic_DNA"/>
</dbReference>
<dbReference type="Proteomes" id="UP000528734">
    <property type="component" value="Unassembled WGS sequence"/>
</dbReference>
<dbReference type="AlphaFoldDB" id="A0A7Y4M2D0"/>
<dbReference type="GO" id="GO:0016757">
    <property type="term" value="F:glycosyltransferase activity"/>
    <property type="evidence" value="ECO:0007669"/>
    <property type="project" value="UniProtKB-KW"/>
</dbReference>
<evidence type="ECO:0000256" key="2">
    <source>
        <dbReference type="ARBA" id="ARBA00022676"/>
    </source>
</evidence>
<dbReference type="SUPFAM" id="SSF53448">
    <property type="entry name" value="Nucleotide-diphospho-sugar transferases"/>
    <property type="match status" value="1"/>
</dbReference>
<evidence type="ECO:0000313" key="5">
    <source>
        <dbReference type="EMBL" id="NOJ47687.1"/>
    </source>
</evidence>
<dbReference type="RefSeq" id="WP_171710542.1">
    <property type="nucleotide sequence ID" value="NZ_JAAVLW010000004.1"/>
</dbReference>
<feature type="domain" description="Glycosyltransferase 2-like" evidence="4">
    <location>
        <begin position="5"/>
        <end position="163"/>
    </location>
</feature>
<name>A0A7Y4M2D0_9BRAD</name>
<dbReference type="InterPro" id="IPR029044">
    <property type="entry name" value="Nucleotide-diphossugar_trans"/>
</dbReference>
<keyword evidence="3 5" id="KW-0808">Transferase</keyword>
<dbReference type="Gene3D" id="3.90.550.10">
    <property type="entry name" value="Spore Coat Polysaccharide Biosynthesis Protein SpsA, Chain A"/>
    <property type="match status" value="1"/>
</dbReference>
<accession>A0A7Y4M2D0</accession>
<proteinExistence type="inferred from homology"/>
<keyword evidence="2" id="KW-0328">Glycosyltransferase</keyword>
<reference evidence="5 6" key="1">
    <citation type="submission" date="2020-03" db="EMBL/GenBank/DDBJ databases">
        <title>Bradyrhizobium diversity isolated from nodules of Muelleranthus trifoliolatus.</title>
        <authorList>
            <person name="Klepa M."/>
            <person name="Helene L."/>
            <person name="Hungria M."/>
        </authorList>
    </citation>
    <scope>NUCLEOTIDE SEQUENCE [LARGE SCALE GENOMIC DNA]</scope>
    <source>
        <strain evidence="5 6">WSM 1744</strain>
    </source>
</reference>